<evidence type="ECO:0000256" key="1">
    <source>
        <dbReference type="SAM" id="Coils"/>
    </source>
</evidence>
<protein>
    <submittedName>
        <fullName evidence="2">Uncharacterized protein</fullName>
    </submittedName>
</protein>
<sequence>MHWPCLQVSNEASRLYPPYYKPYVALSSVGEGTKKCFLLTALHAIIAAEVKLVKARDSDSRIVVSCKHSDQASPDDLVALAQQLSTANELVKTRACDRLRSIAEQMEQLQKAAVKVLEEAKRDEELHNTPCNVQKYPGRIYHLYCRSDGSSFMSKILCYTVIHLSTVTYRINA</sequence>
<name>A0A3P7IWT4_STRVU</name>
<accession>A0A3P7IWT4</accession>
<dbReference type="Pfam" id="PF10504">
    <property type="entry name" value="DUF2452"/>
    <property type="match status" value="1"/>
</dbReference>
<dbReference type="AlphaFoldDB" id="A0A3P7IWT4"/>
<gene>
    <name evidence="2" type="ORF">SVUK_LOCUS5102</name>
</gene>
<feature type="coiled-coil region" evidence="1">
    <location>
        <begin position="92"/>
        <end position="126"/>
    </location>
</feature>
<organism evidence="2 3">
    <name type="scientific">Strongylus vulgaris</name>
    <name type="common">Blood worm</name>
    <dbReference type="NCBI Taxonomy" id="40348"/>
    <lineage>
        <taxon>Eukaryota</taxon>
        <taxon>Metazoa</taxon>
        <taxon>Ecdysozoa</taxon>
        <taxon>Nematoda</taxon>
        <taxon>Chromadorea</taxon>
        <taxon>Rhabditida</taxon>
        <taxon>Rhabditina</taxon>
        <taxon>Rhabditomorpha</taxon>
        <taxon>Strongyloidea</taxon>
        <taxon>Strongylidae</taxon>
        <taxon>Strongylus</taxon>
    </lineage>
</organism>
<keyword evidence="1" id="KW-0175">Coiled coil</keyword>
<dbReference type="PANTHER" id="PTHR14553:SF1">
    <property type="entry name" value="SIMILAR TO CHROMOSOME 1 OPEN READING FRAME 50"/>
    <property type="match status" value="1"/>
</dbReference>
<dbReference type="EMBL" id="UYYB01014730">
    <property type="protein sequence ID" value="VDM70104.1"/>
    <property type="molecule type" value="Genomic_DNA"/>
</dbReference>
<dbReference type="Proteomes" id="UP000270094">
    <property type="component" value="Unassembled WGS sequence"/>
</dbReference>
<reference evidence="2 3" key="1">
    <citation type="submission" date="2018-11" db="EMBL/GenBank/DDBJ databases">
        <authorList>
            <consortium name="Pathogen Informatics"/>
        </authorList>
    </citation>
    <scope>NUCLEOTIDE SEQUENCE [LARGE SCALE GENOMIC DNA]</scope>
</reference>
<evidence type="ECO:0000313" key="2">
    <source>
        <dbReference type="EMBL" id="VDM70104.1"/>
    </source>
</evidence>
<dbReference type="PANTHER" id="PTHR14553">
    <property type="entry name" value="UNCHARACTERIZED PROTEIN C1ORF50"/>
    <property type="match status" value="1"/>
</dbReference>
<dbReference type="InterPro" id="IPR019534">
    <property type="entry name" value="DUF2452"/>
</dbReference>
<dbReference type="OrthoDB" id="9995764at2759"/>
<evidence type="ECO:0000313" key="3">
    <source>
        <dbReference type="Proteomes" id="UP000270094"/>
    </source>
</evidence>
<proteinExistence type="predicted"/>
<keyword evidence="3" id="KW-1185">Reference proteome</keyword>